<feature type="region of interest" description="Disordered" evidence="4">
    <location>
        <begin position="358"/>
        <end position="377"/>
    </location>
</feature>
<name>A0A218VX83_PUNGR</name>
<keyword evidence="3" id="KW-0175">Coiled coil</keyword>
<dbReference type="PANTHER" id="PTHR14167:SF30">
    <property type="entry name" value="SH3 DOMAIN-CONTAINING PROTEIN 1"/>
    <property type="match status" value="1"/>
</dbReference>
<evidence type="ECO:0000313" key="9">
    <source>
        <dbReference type="RefSeq" id="XP_031394535.1"/>
    </source>
</evidence>
<dbReference type="SMART" id="SM00326">
    <property type="entry name" value="SH3"/>
    <property type="match status" value="1"/>
</dbReference>
<dbReference type="EMBL" id="MTKT01005739">
    <property type="protein sequence ID" value="OWM65026.1"/>
    <property type="molecule type" value="Genomic_DNA"/>
</dbReference>
<dbReference type="RefSeq" id="XP_031394535.1">
    <property type="nucleotide sequence ID" value="XM_031538675.1"/>
</dbReference>
<dbReference type="OrthoDB" id="6019202at2759"/>
<dbReference type="GeneID" id="116205962"/>
<accession>A0A218VX83</accession>
<proteinExistence type="predicted"/>
<dbReference type="InterPro" id="IPR027267">
    <property type="entry name" value="AH/BAR_dom_sf"/>
</dbReference>
<reference evidence="6" key="2">
    <citation type="submission" date="2017-06" db="EMBL/GenBank/DDBJ databases">
        <title>The pomegranate genome and the genomics of punicalagin biosynthesis.</title>
        <authorList>
            <person name="Xu C."/>
        </authorList>
    </citation>
    <scope>NUCLEOTIDE SEQUENCE [LARGE SCALE GENOMIC DNA]</scope>
    <source>
        <tissue evidence="6">Fresh leaf</tissue>
    </source>
</reference>
<dbReference type="PANTHER" id="PTHR14167">
    <property type="entry name" value="SH3 DOMAIN-CONTAINING"/>
    <property type="match status" value="1"/>
</dbReference>
<dbReference type="Proteomes" id="UP000197138">
    <property type="component" value="Unassembled WGS sequence"/>
</dbReference>
<dbReference type="Gene3D" id="2.30.30.40">
    <property type="entry name" value="SH3 Domains"/>
    <property type="match status" value="1"/>
</dbReference>
<gene>
    <name evidence="9" type="primary">LOC116205962</name>
    <name evidence="6" type="ORF">CDL15_Pgr028744</name>
</gene>
<evidence type="ECO:0000256" key="2">
    <source>
        <dbReference type="PROSITE-ProRule" id="PRU00192"/>
    </source>
</evidence>
<feature type="compositionally biased region" description="Polar residues" evidence="4">
    <location>
        <begin position="261"/>
        <end position="274"/>
    </location>
</feature>
<evidence type="ECO:0000256" key="4">
    <source>
        <dbReference type="SAM" id="MobiDB-lite"/>
    </source>
</evidence>
<reference evidence="7" key="1">
    <citation type="journal article" date="2017" name="Plant J.">
        <title>The pomegranate (Punica granatum L.) genome and the genomics of punicalagin biosynthesis.</title>
        <authorList>
            <person name="Qin G."/>
            <person name="Xu C."/>
            <person name="Ming R."/>
            <person name="Tang H."/>
            <person name="Guyot R."/>
            <person name="Kramer E.M."/>
            <person name="Hu Y."/>
            <person name="Yi X."/>
            <person name="Qi Y."/>
            <person name="Xu X."/>
            <person name="Gao Z."/>
            <person name="Pan H."/>
            <person name="Jian J."/>
            <person name="Tian Y."/>
            <person name="Yue Z."/>
            <person name="Xu Y."/>
        </authorList>
    </citation>
    <scope>NUCLEOTIDE SEQUENCE [LARGE SCALE GENOMIC DNA]</scope>
    <source>
        <strain evidence="7">cv. Dabenzi</strain>
    </source>
</reference>
<evidence type="ECO:0000259" key="5">
    <source>
        <dbReference type="PROSITE" id="PS50002"/>
    </source>
</evidence>
<dbReference type="Proteomes" id="UP000515151">
    <property type="component" value="Chromosome 4"/>
</dbReference>
<protein>
    <submittedName>
        <fullName evidence="9">SH3 domain-containing protein 2 isoform X1</fullName>
    </submittedName>
</protein>
<reference evidence="8" key="3">
    <citation type="journal article" date="2020" name="Plant Biotechnol. J.">
        <title>The pomegranate (Punica granatum L.) draft genome dissects genetic divergence between soft- and hard-seeded cultivars.</title>
        <authorList>
            <person name="Luo X."/>
            <person name="Li H."/>
            <person name="Wu Z."/>
            <person name="Yao W."/>
            <person name="Zhao P."/>
            <person name="Cao D."/>
            <person name="Yu H."/>
            <person name="Li K."/>
            <person name="Poudel K."/>
            <person name="Zhao D."/>
            <person name="Zhang F."/>
            <person name="Xia X."/>
            <person name="Chen L."/>
            <person name="Wang Q."/>
            <person name="Jing D."/>
            <person name="Cao S."/>
        </authorList>
    </citation>
    <scope>NUCLEOTIDE SEQUENCE [LARGE SCALE GENOMIC DNA]</scope>
</reference>
<feature type="region of interest" description="Disordered" evidence="4">
    <location>
        <begin position="258"/>
        <end position="293"/>
    </location>
</feature>
<keyword evidence="1 2" id="KW-0728">SH3 domain</keyword>
<evidence type="ECO:0000256" key="3">
    <source>
        <dbReference type="SAM" id="Coils"/>
    </source>
</evidence>
<feature type="coiled-coil region" evidence="3">
    <location>
        <begin position="148"/>
        <end position="209"/>
    </location>
</feature>
<reference evidence="9" key="4">
    <citation type="submission" date="2025-04" db="UniProtKB">
        <authorList>
            <consortium name="RefSeq"/>
        </authorList>
    </citation>
    <scope>IDENTIFICATION</scope>
    <source>
        <tissue evidence="9">Leaf</tissue>
    </source>
</reference>
<sequence length="377" mass="42171">MEAIKKQATKLREQVAKQQQAVLKQLGHFSGEAFMVDEAELQCYRQLQSLYESTRAAKHLQRNIVRNVEAFISLTSKQMEIVRKLADNCCKYGVENQNTGSALAKAALQFGSSHNSMEDEREILLGILHDQVSEPLKTMINGAPLEDARHLTRRYDKLRQEVEAQAAEVMRRQSKSRDSALSSESAMKLKNAEGRLAELKSAMMALGREATDAMLSVEDQQQKITFQHIFKMVDAERSYHQSILGILEKLYTEMMLEKQLSEPSSPTSMTTQTDADARSVPGDSKFGDSDYHEESDQHDTYYIAQVIHPFDAQADGELSLSVGDYVIVCQVAPTGWSEGECNGKAGWFPSAYIERQQKAPASKVLENPSLSDHSDAL</sequence>
<evidence type="ECO:0000313" key="6">
    <source>
        <dbReference type="EMBL" id="OWM65026.1"/>
    </source>
</evidence>
<dbReference type="InterPro" id="IPR001452">
    <property type="entry name" value="SH3_domain"/>
</dbReference>
<dbReference type="AlphaFoldDB" id="A0A218VX83"/>
<evidence type="ECO:0000256" key="1">
    <source>
        <dbReference type="ARBA" id="ARBA00022443"/>
    </source>
</evidence>
<dbReference type="Pfam" id="PF14604">
    <property type="entry name" value="SH3_9"/>
    <property type="match status" value="1"/>
</dbReference>
<organism evidence="6 7">
    <name type="scientific">Punica granatum</name>
    <name type="common">Pomegranate</name>
    <dbReference type="NCBI Taxonomy" id="22663"/>
    <lineage>
        <taxon>Eukaryota</taxon>
        <taxon>Viridiplantae</taxon>
        <taxon>Streptophyta</taxon>
        <taxon>Embryophyta</taxon>
        <taxon>Tracheophyta</taxon>
        <taxon>Spermatophyta</taxon>
        <taxon>Magnoliopsida</taxon>
        <taxon>eudicotyledons</taxon>
        <taxon>Gunneridae</taxon>
        <taxon>Pentapetalae</taxon>
        <taxon>rosids</taxon>
        <taxon>malvids</taxon>
        <taxon>Myrtales</taxon>
        <taxon>Lythraceae</taxon>
        <taxon>Punica</taxon>
    </lineage>
</organism>
<keyword evidence="8" id="KW-1185">Reference proteome</keyword>
<dbReference type="PROSITE" id="PS50002">
    <property type="entry name" value="SH3"/>
    <property type="match status" value="1"/>
</dbReference>
<dbReference type="InterPro" id="IPR036028">
    <property type="entry name" value="SH3-like_dom_sf"/>
</dbReference>
<dbReference type="SUPFAM" id="SSF103657">
    <property type="entry name" value="BAR/IMD domain-like"/>
    <property type="match status" value="1"/>
</dbReference>
<evidence type="ECO:0000313" key="7">
    <source>
        <dbReference type="Proteomes" id="UP000197138"/>
    </source>
</evidence>
<feature type="domain" description="SH3" evidence="5">
    <location>
        <begin position="299"/>
        <end position="358"/>
    </location>
</feature>
<evidence type="ECO:0000313" key="8">
    <source>
        <dbReference type="Proteomes" id="UP000515151"/>
    </source>
</evidence>
<dbReference type="Gene3D" id="1.20.1270.60">
    <property type="entry name" value="Arfaptin homology (AH) domain/BAR domain"/>
    <property type="match status" value="1"/>
</dbReference>
<dbReference type="InterPro" id="IPR050384">
    <property type="entry name" value="Endophilin_SH3RF"/>
</dbReference>
<dbReference type="SUPFAM" id="SSF50044">
    <property type="entry name" value="SH3-domain"/>
    <property type="match status" value="1"/>
</dbReference>